<dbReference type="InterPro" id="IPR043519">
    <property type="entry name" value="NT_sf"/>
</dbReference>
<dbReference type="AlphaFoldDB" id="A0A0Q3WS23"/>
<organism evidence="1 2">
    <name type="scientific">Heyndrickxia shackletonii</name>
    <dbReference type="NCBI Taxonomy" id="157838"/>
    <lineage>
        <taxon>Bacteria</taxon>
        <taxon>Bacillati</taxon>
        <taxon>Bacillota</taxon>
        <taxon>Bacilli</taxon>
        <taxon>Bacillales</taxon>
        <taxon>Bacillaceae</taxon>
        <taxon>Heyndrickxia</taxon>
    </lineage>
</organism>
<accession>A0A0Q3WS23</accession>
<keyword evidence="2" id="KW-1185">Reference proteome</keyword>
<proteinExistence type="predicted"/>
<comment type="caution">
    <text evidence="1">The sequence shown here is derived from an EMBL/GenBank/DDBJ whole genome shotgun (WGS) entry which is preliminary data.</text>
</comment>
<evidence type="ECO:0000313" key="2">
    <source>
        <dbReference type="Proteomes" id="UP000051888"/>
    </source>
</evidence>
<dbReference type="PATRIC" id="fig|157838.3.peg.5489"/>
<dbReference type="Proteomes" id="UP000051888">
    <property type="component" value="Unassembled WGS sequence"/>
</dbReference>
<dbReference type="EMBL" id="LJJC01000015">
    <property type="protein sequence ID" value="KQL50858.1"/>
    <property type="molecule type" value="Genomic_DNA"/>
</dbReference>
<keyword evidence="1" id="KW-0808">Transferase</keyword>
<dbReference type="GO" id="GO:0016740">
    <property type="term" value="F:transferase activity"/>
    <property type="evidence" value="ECO:0007669"/>
    <property type="project" value="UniProtKB-KW"/>
</dbReference>
<dbReference type="STRING" id="157838.AN964_24925"/>
<dbReference type="OrthoDB" id="43980at2"/>
<evidence type="ECO:0000313" key="1">
    <source>
        <dbReference type="EMBL" id="KQL50858.1"/>
    </source>
</evidence>
<dbReference type="SUPFAM" id="SSF81301">
    <property type="entry name" value="Nucleotidyltransferase"/>
    <property type="match status" value="1"/>
</dbReference>
<protein>
    <submittedName>
        <fullName evidence="1">Nucleotidyltransferase</fullName>
    </submittedName>
</protein>
<name>A0A0Q3WS23_9BACI</name>
<sequence>MTAMKRLKAMEAAALFVDQFFSNCDGAVLAGSVVRGEETDTSDLDIVVFDKNINSSYRESFIEFGWPIEVFVHNLSSYKHFFDLDYKNAKPSMQRMIAEGLVVKDEGILDAIKEEAKAILEEGPERWTDETIRSKRYFITDVLDDFIGCQNRAEGLFIANTLANLLHEFVLRTNGRWIGTSKWIIRALKKYDEKFAADFVNAFDAFYQDSDKSRVIDLTDKVLEPYGGRLFEGFSLGKENRTDRSLDI</sequence>
<gene>
    <name evidence="1" type="ORF">AN964_24925</name>
</gene>
<reference evidence="1 2" key="1">
    <citation type="submission" date="2015-09" db="EMBL/GenBank/DDBJ databases">
        <title>Genome sequencing project for genomic taxonomy and phylogenomics of Bacillus-like bacteria.</title>
        <authorList>
            <person name="Liu B."/>
            <person name="Wang J."/>
            <person name="Zhu Y."/>
            <person name="Liu G."/>
            <person name="Chen Q."/>
            <person name="Chen Z."/>
            <person name="Lan J."/>
            <person name="Che J."/>
            <person name="Ge C."/>
            <person name="Shi H."/>
            <person name="Pan Z."/>
            <person name="Liu X."/>
        </authorList>
    </citation>
    <scope>NUCLEOTIDE SEQUENCE [LARGE SCALE GENOMIC DNA]</scope>
    <source>
        <strain evidence="1 2">LMG 18435</strain>
    </source>
</reference>
<dbReference type="Gene3D" id="3.30.460.10">
    <property type="entry name" value="Beta Polymerase, domain 2"/>
    <property type="match status" value="1"/>
</dbReference>
<dbReference type="CDD" id="cd05403">
    <property type="entry name" value="NT_KNTase_like"/>
    <property type="match status" value="1"/>
</dbReference>
<dbReference type="RefSeq" id="WP_055742467.1">
    <property type="nucleotide sequence ID" value="NZ_JAAIWL010000041.1"/>
</dbReference>